<keyword evidence="2" id="KW-0472">Membrane</keyword>
<protein>
    <submittedName>
        <fullName evidence="3">Uncharacterized protein</fullName>
    </submittedName>
</protein>
<sequence>MASYNCMKQKLALLCIFVKLTVFAHAAIYSNVALHINRRIGRAGHISNNNEMSPRIYESASHRKNLSELDDSNSEANTEDRYSYSPGGFYIPREMKDKINYSVEEINARQNQNGVPSEEKLPMEAKESKVLTNSERIGTQIAQRPSFMANFRKIMLNPIVLTAITMIPMAFFAETIFPYLLQVFGNNMGPKISSTIANGFARSLNGNASLHVEQIVDAINEFGSRAIEDPKCIKKFICQGAKSRIESRSSDSWSIDKIAQIVINSFDDDLLDRYGLKRLLSSIEKGNCDSLECAGSPAYAHDMPLMKKIYLLGSKFLNRTEVLY</sequence>
<proteinExistence type="predicted"/>
<evidence type="ECO:0000313" key="3">
    <source>
        <dbReference type="EMBL" id="GFR09702.1"/>
    </source>
</evidence>
<evidence type="ECO:0000256" key="2">
    <source>
        <dbReference type="SAM" id="Phobius"/>
    </source>
</evidence>
<comment type="caution">
    <text evidence="3">The sequence shown here is derived from an EMBL/GenBank/DDBJ whole genome shotgun (WGS) entry which is preliminary data.</text>
</comment>
<name>A0A8X6LIK8_TRICU</name>
<keyword evidence="2" id="KW-0812">Transmembrane</keyword>
<reference evidence="3" key="1">
    <citation type="submission" date="2020-07" db="EMBL/GenBank/DDBJ databases">
        <title>Multicomponent nature underlies the extraordinary mechanical properties of spider dragline silk.</title>
        <authorList>
            <person name="Kono N."/>
            <person name="Nakamura H."/>
            <person name="Mori M."/>
            <person name="Yoshida Y."/>
            <person name="Ohtoshi R."/>
            <person name="Malay A.D."/>
            <person name="Moran D.A.P."/>
            <person name="Tomita M."/>
            <person name="Numata K."/>
            <person name="Arakawa K."/>
        </authorList>
    </citation>
    <scope>NUCLEOTIDE SEQUENCE</scope>
</reference>
<feature type="region of interest" description="Disordered" evidence="1">
    <location>
        <begin position="60"/>
        <end position="81"/>
    </location>
</feature>
<dbReference type="Proteomes" id="UP000887116">
    <property type="component" value="Unassembled WGS sequence"/>
</dbReference>
<keyword evidence="4" id="KW-1185">Reference proteome</keyword>
<evidence type="ECO:0000313" key="4">
    <source>
        <dbReference type="Proteomes" id="UP000887116"/>
    </source>
</evidence>
<organism evidence="3 4">
    <name type="scientific">Trichonephila clavata</name>
    <name type="common">Joro spider</name>
    <name type="synonym">Nephila clavata</name>
    <dbReference type="NCBI Taxonomy" id="2740835"/>
    <lineage>
        <taxon>Eukaryota</taxon>
        <taxon>Metazoa</taxon>
        <taxon>Ecdysozoa</taxon>
        <taxon>Arthropoda</taxon>
        <taxon>Chelicerata</taxon>
        <taxon>Arachnida</taxon>
        <taxon>Araneae</taxon>
        <taxon>Araneomorphae</taxon>
        <taxon>Entelegynae</taxon>
        <taxon>Araneoidea</taxon>
        <taxon>Nephilidae</taxon>
        <taxon>Trichonephila</taxon>
    </lineage>
</organism>
<keyword evidence="2" id="KW-1133">Transmembrane helix</keyword>
<dbReference type="OrthoDB" id="6416543at2759"/>
<gene>
    <name evidence="3" type="primary">AVEN_163911_1</name>
    <name evidence="3" type="ORF">TNCT_65291</name>
</gene>
<dbReference type="EMBL" id="BMAO01016572">
    <property type="protein sequence ID" value="GFR09702.1"/>
    <property type="molecule type" value="Genomic_DNA"/>
</dbReference>
<accession>A0A8X6LIK8</accession>
<feature type="transmembrane region" description="Helical" evidence="2">
    <location>
        <begin position="159"/>
        <end position="181"/>
    </location>
</feature>
<dbReference type="AlphaFoldDB" id="A0A8X6LIK8"/>
<evidence type="ECO:0000256" key="1">
    <source>
        <dbReference type="SAM" id="MobiDB-lite"/>
    </source>
</evidence>